<dbReference type="AlphaFoldDB" id="K1P1Q8"/>
<dbReference type="GO" id="GO:0005730">
    <property type="term" value="C:nucleolus"/>
    <property type="evidence" value="ECO:0007669"/>
    <property type="project" value="InterPro"/>
</dbReference>
<name>K1P1Q8_MAGGI</name>
<dbReference type="Gene3D" id="2.130.10.10">
    <property type="entry name" value="YVTN repeat-like/Quinoprotein amine dehydrogenase"/>
    <property type="match status" value="2"/>
</dbReference>
<dbReference type="Pfam" id="PF00400">
    <property type="entry name" value="WD40"/>
    <property type="match status" value="1"/>
</dbReference>
<feature type="region of interest" description="Disordered" evidence="1">
    <location>
        <begin position="352"/>
        <end position="402"/>
    </location>
</feature>
<dbReference type="InterPro" id="IPR036322">
    <property type="entry name" value="WD40_repeat_dom_sf"/>
</dbReference>
<organism evidence="2">
    <name type="scientific">Magallana gigas</name>
    <name type="common">Pacific oyster</name>
    <name type="synonym">Crassostrea gigas</name>
    <dbReference type="NCBI Taxonomy" id="29159"/>
    <lineage>
        <taxon>Eukaryota</taxon>
        <taxon>Metazoa</taxon>
        <taxon>Spiralia</taxon>
        <taxon>Lophotrochozoa</taxon>
        <taxon>Mollusca</taxon>
        <taxon>Bivalvia</taxon>
        <taxon>Autobranchia</taxon>
        <taxon>Pteriomorphia</taxon>
        <taxon>Ostreida</taxon>
        <taxon>Ostreoidea</taxon>
        <taxon>Ostreidae</taxon>
        <taxon>Magallana</taxon>
    </lineage>
</organism>
<dbReference type="InterPro" id="IPR001680">
    <property type="entry name" value="WD40_rpt"/>
</dbReference>
<dbReference type="PANTHER" id="PTHR16038:SF4">
    <property type="entry name" value="WD REPEAT-CONTAINING PROTEIN 74"/>
    <property type="match status" value="1"/>
</dbReference>
<dbReference type="HOGENOM" id="CLU_033769_2_1_1"/>
<dbReference type="EMBL" id="JH821810">
    <property type="protein sequence ID" value="EKC17777.1"/>
    <property type="molecule type" value="Genomic_DNA"/>
</dbReference>
<dbReference type="CDD" id="cd22857">
    <property type="entry name" value="WDR74"/>
    <property type="match status" value="1"/>
</dbReference>
<accession>K1P1Q8</accession>
<dbReference type="InterPro" id="IPR015943">
    <property type="entry name" value="WD40/YVTN_repeat-like_dom_sf"/>
</dbReference>
<reference evidence="2" key="1">
    <citation type="journal article" date="2012" name="Nature">
        <title>The oyster genome reveals stress adaptation and complexity of shell formation.</title>
        <authorList>
            <person name="Zhang G."/>
            <person name="Fang X."/>
            <person name="Guo X."/>
            <person name="Li L."/>
            <person name="Luo R."/>
            <person name="Xu F."/>
            <person name="Yang P."/>
            <person name="Zhang L."/>
            <person name="Wang X."/>
            <person name="Qi H."/>
            <person name="Xiong Z."/>
            <person name="Que H."/>
            <person name="Xie Y."/>
            <person name="Holland P.W."/>
            <person name="Paps J."/>
            <person name="Zhu Y."/>
            <person name="Wu F."/>
            <person name="Chen Y."/>
            <person name="Wang J."/>
            <person name="Peng C."/>
            <person name="Meng J."/>
            <person name="Yang L."/>
            <person name="Liu J."/>
            <person name="Wen B."/>
            <person name="Zhang N."/>
            <person name="Huang Z."/>
            <person name="Zhu Q."/>
            <person name="Feng Y."/>
            <person name="Mount A."/>
            <person name="Hedgecock D."/>
            <person name="Xu Z."/>
            <person name="Liu Y."/>
            <person name="Domazet-Loso T."/>
            <person name="Du Y."/>
            <person name="Sun X."/>
            <person name="Zhang S."/>
            <person name="Liu B."/>
            <person name="Cheng P."/>
            <person name="Jiang X."/>
            <person name="Li J."/>
            <person name="Fan D."/>
            <person name="Wang W."/>
            <person name="Fu W."/>
            <person name="Wang T."/>
            <person name="Wang B."/>
            <person name="Zhang J."/>
            <person name="Peng Z."/>
            <person name="Li Y."/>
            <person name="Li N."/>
            <person name="Wang J."/>
            <person name="Chen M."/>
            <person name="He Y."/>
            <person name="Tan F."/>
            <person name="Song X."/>
            <person name="Zheng Q."/>
            <person name="Huang R."/>
            <person name="Yang H."/>
            <person name="Du X."/>
            <person name="Chen L."/>
            <person name="Yang M."/>
            <person name="Gaffney P.M."/>
            <person name="Wang S."/>
            <person name="Luo L."/>
            <person name="She Z."/>
            <person name="Ming Y."/>
            <person name="Huang W."/>
            <person name="Zhang S."/>
            <person name="Huang B."/>
            <person name="Zhang Y."/>
            <person name="Qu T."/>
            <person name="Ni P."/>
            <person name="Miao G."/>
            <person name="Wang J."/>
            <person name="Wang Q."/>
            <person name="Steinberg C.E."/>
            <person name="Wang H."/>
            <person name="Li N."/>
            <person name="Qian L."/>
            <person name="Zhang G."/>
            <person name="Li Y."/>
            <person name="Yang H."/>
            <person name="Liu X."/>
            <person name="Wang J."/>
            <person name="Yin Y."/>
            <person name="Wang J."/>
        </authorList>
    </citation>
    <scope>NUCLEOTIDE SEQUENCE [LARGE SCALE GENOMIC DNA]</scope>
    <source>
        <strain evidence="2">05x7-T-G4-1.051#20</strain>
    </source>
</reference>
<evidence type="ECO:0000256" key="1">
    <source>
        <dbReference type="SAM" id="MobiDB-lite"/>
    </source>
</evidence>
<gene>
    <name evidence="2" type="ORF">CGI_10000215</name>
</gene>
<dbReference type="SUPFAM" id="SSF50978">
    <property type="entry name" value="WD40 repeat-like"/>
    <property type="match status" value="1"/>
</dbReference>
<dbReference type="GO" id="GO:0042273">
    <property type="term" value="P:ribosomal large subunit biogenesis"/>
    <property type="evidence" value="ECO:0007669"/>
    <property type="project" value="InterPro"/>
</dbReference>
<protein>
    <submittedName>
        <fullName evidence="2">WD repeat-containing protein 74</fullName>
    </submittedName>
</protein>
<dbReference type="SMART" id="SM00320">
    <property type="entry name" value="WD40"/>
    <property type="match status" value="5"/>
</dbReference>
<sequence length="402" mass="45416">MAAPMLKVLDVFVGSETGLLKGINVSKAEWLNLHDTESVDKSKEIVSLSWKDETETDVCIGSKNRTVTIWNSATRTFSDSFTLGTEESKLRGVRLLNGDFVSCVDTGLVRLWKDGEVETEINAGKDVFTFEQNPTERNIFATGGKENELKIWDIELTENPKFTAKNVRNDWLNLRVPVWVTCARFLPKSEKIFTATGHHQVRMYDLKAQRRPVLDMSFDEYPITALSLCPKNENEVVVGNTVGKLAVLDIRKGRPVQVFRGLAGAIRAVEHHPTLPVIVSCGLDRYLHIHSTDDKSQQKIYLKSRLSALLLKSSWDGNDVDNEEEVVVKTEVVSDEDGKDDEIWGNMEVVQTKTKREDVKNSNNKKKIKRKQTGEESGEFDKQSKSKNVKNKKRKTGSLIVY</sequence>
<dbReference type="FunCoup" id="K1P1Q8">
    <property type="interactions" value="850"/>
</dbReference>
<proteinExistence type="predicted"/>
<feature type="compositionally biased region" description="Basic residues" evidence="1">
    <location>
        <begin position="385"/>
        <end position="396"/>
    </location>
</feature>
<dbReference type="InParanoid" id="K1P1Q8"/>
<dbReference type="InterPro" id="IPR037379">
    <property type="entry name" value="WDR74/Nsa1"/>
</dbReference>
<dbReference type="PANTHER" id="PTHR16038">
    <property type="entry name" value="NOP SEVEN ASSOCIATED PROTEIN 1"/>
    <property type="match status" value="1"/>
</dbReference>
<dbReference type="GO" id="GO:0030687">
    <property type="term" value="C:preribosome, large subunit precursor"/>
    <property type="evidence" value="ECO:0007669"/>
    <property type="project" value="TreeGrafter"/>
</dbReference>
<evidence type="ECO:0000313" key="2">
    <source>
        <dbReference type="EMBL" id="EKC17777.1"/>
    </source>
</evidence>